<evidence type="ECO:0000259" key="1">
    <source>
        <dbReference type="Pfam" id="PF00535"/>
    </source>
</evidence>
<dbReference type="InterPro" id="IPR029044">
    <property type="entry name" value="Nucleotide-diphossugar_trans"/>
</dbReference>
<feature type="domain" description="Glycosyltransferase 2-like" evidence="1">
    <location>
        <begin position="9"/>
        <end position="124"/>
    </location>
</feature>
<dbReference type="GO" id="GO:0016758">
    <property type="term" value="F:hexosyltransferase activity"/>
    <property type="evidence" value="ECO:0007669"/>
    <property type="project" value="UniProtKB-ARBA"/>
</dbReference>
<accession>A0ABD5D1H9</accession>
<organism evidence="2 3">
    <name type="scientific">Lacticaseibacillus paracasei</name>
    <name type="common">Lactobacillus paracasei</name>
    <dbReference type="NCBI Taxonomy" id="1597"/>
    <lineage>
        <taxon>Bacteria</taxon>
        <taxon>Bacillati</taxon>
        <taxon>Bacillota</taxon>
        <taxon>Bacilli</taxon>
        <taxon>Lactobacillales</taxon>
        <taxon>Lactobacillaceae</taxon>
        <taxon>Lacticaseibacillus</taxon>
    </lineage>
</organism>
<dbReference type="Gene3D" id="3.90.550.10">
    <property type="entry name" value="Spore Coat Polysaccharide Biosynthesis Protein SpsA, Chain A"/>
    <property type="match status" value="1"/>
</dbReference>
<proteinExistence type="predicted"/>
<dbReference type="PANTHER" id="PTHR22916:SF3">
    <property type="entry name" value="UDP-GLCNAC:BETAGAL BETA-1,3-N-ACETYLGLUCOSAMINYLTRANSFERASE-LIKE PROTEIN 1"/>
    <property type="match status" value="1"/>
</dbReference>
<sequence length="339" mass="39034">MRERIRVAVLMSTYNGQQYVKEQVHSILSQDVDSLRVDIHLYIRDDGSKDNTLNILNELSEQYASYITLNTNEPGNIGVKKSFFSLINDGSIHADYFFLSDQDDIWKPDKVKQTLSIFEKNASTLPVGVYSDLWLADASGVSVGKRMSEQAQWPKDLKVDYKYLSFDYRVTGAAFAFNQTARTLFNQIPDGFISLVNMHDSFLALILSVCGKLIQIDQPLVLYRQHGDNLIGGVKKKRNLLEAISFKKREEGQLIVDNLLLSAFLKKNKISIDEKFQKTLNLYNDYFDRSYSLLFRVKNSFRIYKIMHHKRKRTSFMLISAFDVTKSVSSRKKINTALM</sequence>
<dbReference type="AlphaFoldDB" id="A0ABD5D1H9"/>
<dbReference type="PANTHER" id="PTHR22916">
    <property type="entry name" value="GLYCOSYLTRANSFERASE"/>
    <property type="match status" value="1"/>
</dbReference>
<evidence type="ECO:0000313" key="3">
    <source>
        <dbReference type="Proteomes" id="UP001268544"/>
    </source>
</evidence>
<dbReference type="EMBL" id="JAVKVH010000001">
    <property type="protein sequence ID" value="MDR7625598.1"/>
    <property type="molecule type" value="Genomic_DNA"/>
</dbReference>
<gene>
    <name evidence="2" type="ORF">RF672_13620</name>
</gene>
<evidence type="ECO:0000313" key="2">
    <source>
        <dbReference type="EMBL" id="MDR7625598.1"/>
    </source>
</evidence>
<dbReference type="RefSeq" id="WP_016380989.1">
    <property type="nucleotide sequence ID" value="NZ_CP133786.1"/>
</dbReference>
<name>A0ABD5D1H9_LACPA</name>
<dbReference type="CDD" id="cd04196">
    <property type="entry name" value="GT_2_like_d"/>
    <property type="match status" value="1"/>
</dbReference>
<dbReference type="Pfam" id="PF00535">
    <property type="entry name" value="Glycos_transf_2"/>
    <property type="match status" value="1"/>
</dbReference>
<reference evidence="3" key="1">
    <citation type="submission" date="2023-07" db="EMBL/GenBank/DDBJ databases">
        <title>Lacticaseibacillus paracasei KCKM 0992.</title>
        <authorList>
            <person name="Kim T.W."/>
        </authorList>
    </citation>
    <scope>NUCLEOTIDE SEQUENCE [LARGE SCALE GENOMIC DNA]</scope>
    <source>
        <strain evidence="3">KCKM 0992</strain>
    </source>
</reference>
<dbReference type="Proteomes" id="UP001268544">
    <property type="component" value="Unassembled WGS sequence"/>
</dbReference>
<protein>
    <submittedName>
        <fullName evidence="2">Glycosyltransferase family 2 protein</fullName>
    </submittedName>
</protein>
<comment type="caution">
    <text evidence="2">The sequence shown here is derived from an EMBL/GenBank/DDBJ whole genome shotgun (WGS) entry which is preliminary data.</text>
</comment>
<dbReference type="InterPro" id="IPR001173">
    <property type="entry name" value="Glyco_trans_2-like"/>
</dbReference>
<dbReference type="SUPFAM" id="SSF53448">
    <property type="entry name" value="Nucleotide-diphospho-sugar transferases"/>
    <property type="match status" value="1"/>
</dbReference>